<dbReference type="STRING" id="211114.SAMN04489726_1531"/>
<keyword evidence="10" id="KW-1185">Reference proteome</keyword>
<evidence type="ECO:0000313" key="9">
    <source>
        <dbReference type="EMBL" id="SDM42038.1"/>
    </source>
</evidence>
<dbReference type="AlphaFoldDB" id="A0A1G9T339"/>
<feature type="transmembrane region" description="Helical" evidence="8">
    <location>
        <begin position="79"/>
        <end position="101"/>
    </location>
</feature>
<dbReference type="eggNOG" id="COG0628">
    <property type="taxonomic scope" value="Bacteria"/>
</dbReference>
<proteinExistence type="inferred from homology"/>
<keyword evidence="3" id="KW-0813">Transport</keyword>
<feature type="transmembrane region" description="Helical" evidence="8">
    <location>
        <begin position="16"/>
        <end position="40"/>
    </location>
</feature>
<accession>A0A1G9T339</accession>
<name>A0A1G9T339_ALLAB</name>
<evidence type="ECO:0000256" key="6">
    <source>
        <dbReference type="ARBA" id="ARBA00022989"/>
    </source>
</evidence>
<evidence type="ECO:0000256" key="3">
    <source>
        <dbReference type="ARBA" id="ARBA00022448"/>
    </source>
</evidence>
<feature type="transmembrane region" description="Helical" evidence="8">
    <location>
        <begin position="166"/>
        <end position="186"/>
    </location>
</feature>
<reference evidence="9 10" key="1">
    <citation type="submission" date="2016-10" db="EMBL/GenBank/DDBJ databases">
        <authorList>
            <person name="de Groot N.N."/>
        </authorList>
    </citation>
    <scope>NUCLEOTIDE SEQUENCE [LARGE SCALE GENOMIC DNA]</scope>
    <source>
        <strain evidence="9 10">DSM 44149</strain>
    </source>
</reference>
<dbReference type="Proteomes" id="UP000183376">
    <property type="component" value="Chromosome I"/>
</dbReference>
<feature type="transmembrane region" description="Helical" evidence="8">
    <location>
        <begin position="263"/>
        <end position="296"/>
    </location>
</feature>
<dbReference type="GO" id="GO:0005886">
    <property type="term" value="C:plasma membrane"/>
    <property type="evidence" value="ECO:0007669"/>
    <property type="project" value="UniProtKB-SubCell"/>
</dbReference>
<feature type="transmembrane region" description="Helical" evidence="8">
    <location>
        <begin position="317"/>
        <end position="350"/>
    </location>
</feature>
<dbReference type="EMBL" id="LT629701">
    <property type="protein sequence ID" value="SDM42038.1"/>
    <property type="molecule type" value="Genomic_DNA"/>
</dbReference>
<keyword evidence="5 8" id="KW-0812">Transmembrane</keyword>
<evidence type="ECO:0000256" key="5">
    <source>
        <dbReference type="ARBA" id="ARBA00022692"/>
    </source>
</evidence>
<dbReference type="Pfam" id="PF01594">
    <property type="entry name" value="AI-2E_transport"/>
    <property type="match status" value="1"/>
</dbReference>
<dbReference type="OrthoDB" id="9784366at2"/>
<feature type="transmembrane region" description="Helical" evidence="8">
    <location>
        <begin position="233"/>
        <end position="257"/>
    </location>
</feature>
<evidence type="ECO:0000256" key="4">
    <source>
        <dbReference type="ARBA" id="ARBA00022475"/>
    </source>
</evidence>
<feature type="transmembrane region" description="Helical" evidence="8">
    <location>
        <begin position="46"/>
        <end position="67"/>
    </location>
</feature>
<dbReference type="GO" id="GO:0055085">
    <property type="term" value="P:transmembrane transport"/>
    <property type="evidence" value="ECO:0007669"/>
    <property type="project" value="TreeGrafter"/>
</dbReference>
<evidence type="ECO:0000256" key="1">
    <source>
        <dbReference type="ARBA" id="ARBA00004651"/>
    </source>
</evidence>
<keyword evidence="6 8" id="KW-1133">Transmembrane helix</keyword>
<organism evidence="9 10">
    <name type="scientific">Allokutzneria albata</name>
    <name type="common">Kibdelosporangium albatum</name>
    <dbReference type="NCBI Taxonomy" id="211114"/>
    <lineage>
        <taxon>Bacteria</taxon>
        <taxon>Bacillati</taxon>
        <taxon>Actinomycetota</taxon>
        <taxon>Actinomycetes</taxon>
        <taxon>Pseudonocardiales</taxon>
        <taxon>Pseudonocardiaceae</taxon>
        <taxon>Allokutzneria</taxon>
    </lineage>
</organism>
<comment type="similarity">
    <text evidence="2">Belongs to the autoinducer-2 exporter (AI-2E) (TC 2.A.86) family.</text>
</comment>
<evidence type="ECO:0000256" key="8">
    <source>
        <dbReference type="SAM" id="Phobius"/>
    </source>
</evidence>
<sequence>MNSESHPRGMPESRRVAAWLLTAGRTLWPVLVLLALAYVAGTVLGWFSPIITPVVVAVLLAAVLRPVVGLLERARLPRWLAAALVLLSGLAVLGGVLAFAVNGLITGLPDLQAKLVQGLEELRRWLLTGPVNLSEPQLDQMVRGVTGWVRDHADQLAAGATATASGVGALVSGLLLTVFTLFFLLYQGDQIGSFLLRAVPADVRDRARTAGERAFGSLSAYGRATLTVAALDALGVGIGLALIGVPLVVPLASLVLLGAFVPYIGAFVSGLAAILVALVSLGPLSALLVFLVVTAVQTLEGHVLQPLLLGQAVRLNPLAIVLAVSAGVVVAGIVGAVLAVPVLLVLRALVTAW</sequence>
<evidence type="ECO:0000256" key="2">
    <source>
        <dbReference type="ARBA" id="ARBA00009773"/>
    </source>
</evidence>
<gene>
    <name evidence="9" type="ORF">SAMN04489726_1531</name>
</gene>
<keyword evidence="4" id="KW-1003">Cell membrane</keyword>
<comment type="subcellular location">
    <subcellularLocation>
        <location evidence="1">Cell membrane</location>
        <topology evidence="1">Multi-pass membrane protein</topology>
    </subcellularLocation>
</comment>
<protein>
    <submittedName>
        <fullName evidence="9">Predicted PurR-regulated permease PerM</fullName>
    </submittedName>
</protein>
<dbReference type="PANTHER" id="PTHR21716:SF53">
    <property type="entry name" value="PERMEASE PERM-RELATED"/>
    <property type="match status" value="1"/>
</dbReference>
<dbReference type="InterPro" id="IPR002549">
    <property type="entry name" value="AI-2E-like"/>
</dbReference>
<evidence type="ECO:0000313" key="10">
    <source>
        <dbReference type="Proteomes" id="UP000183376"/>
    </source>
</evidence>
<dbReference type="RefSeq" id="WP_081900815.1">
    <property type="nucleotide sequence ID" value="NZ_LT629701.1"/>
</dbReference>
<dbReference type="PANTHER" id="PTHR21716">
    <property type="entry name" value="TRANSMEMBRANE PROTEIN"/>
    <property type="match status" value="1"/>
</dbReference>
<keyword evidence="7 8" id="KW-0472">Membrane</keyword>
<evidence type="ECO:0000256" key="7">
    <source>
        <dbReference type="ARBA" id="ARBA00023136"/>
    </source>
</evidence>